<dbReference type="AlphaFoldDB" id="A0A6B3QS29"/>
<reference evidence="2" key="1">
    <citation type="journal article" date="2020" name="Microorganisms">
        <title>Isolation, Genomic and Metabolomic Characterization of Streptomyces tendae VITAKN with Quorum Sensing Inhibitory Activity from Southern India.</title>
        <authorList>
            <person name="Ishaque N.M."/>
            <person name="Burgsdorf I."/>
            <person name="Limlingan Malit J.J."/>
            <person name="Saha S."/>
            <person name="Teta R."/>
            <person name="Ewe D."/>
            <person name="Kannabiran K."/>
            <person name="Hrouzek P."/>
            <person name="Steindler L."/>
            <person name="Costantino V."/>
            <person name="Saurav K."/>
        </authorList>
    </citation>
    <scope>NUCLEOTIDE SEQUENCE</scope>
    <source>
        <strain evidence="2">VITAKN</strain>
    </source>
</reference>
<evidence type="ECO:0000259" key="1">
    <source>
        <dbReference type="Pfam" id="PF13649"/>
    </source>
</evidence>
<dbReference type="InterPro" id="IPR029063">
    <property type="entry name" value="SAM-dependent_MTases_sf"/>
</dbReference>
<dbReference type="SUPFAM" id="SSF53335">
    <property type="entry name" value="S-adenosyl-L-methionine-dependent methyltransferases"/>
    <property type="match status" value="1"/>
</dbReference>
<dbReference type="GO" id="GO:0008168">
    <property type="term" value="F:methyltransferase activity"/>
    <property type="evidence" value="ECO:0007669"/>
    <property type="project" value="UniProtKB-KW"/>
</dbReference>
<feature type="domain" description="Methyltransferase" evidence="1">
    <location>
        <begin position="178"/>
        <end position="272"/>
    </location>
</feature>
<accession>A0A6B3QS29</accession>
<protein>
    <submittedName>
        <fullName evidence="2">Class I SAM-dependent methyltransferase</fullName>
    </submittedName>
</protein>
<proteinExistence type="predicted"/>
<name>A0A6B3QS29_STRTE</name>
<sequence length="348" mass="37462">MMNEEQVEMADVQAALGARERLRQWADGGQVAELLYAASASGWLDMLQEPTTVEALAENSRVSTERARRVIEVFLAAAVVRSAEGSSSAYVLTEEFAALHRGPAGIRLDDTIDDIAAARNRIRSAFSPDARDHWEQDALIVARSWGMLPIAASRAIFSMAYDAVPEYRDRLAAGGTLLDVGSGVGGALLTTLTMFPQLRAVGVERADDVVKELRRRAEAAGVASRVELRCADARELSDEAVCEVAYWAQAFFPRDARASTLAAVRRALVPGGLLMVQELTPSAQDTPEAQLHSALAALVAESRGVHPVRTAEELAAELRDGGFEDVQVAASPVGRLVMGRRGNSRRTP</sequence>
<dbReference type="InterPro" id="IPR041698">
    <property type="entry name" value="Methyltransf_25"/>
</dbReference>
<dbReference type="RefSeq" id="WP_164460354.1">
    <property type="nucleotide sequence ID" value="NZ_JAAIFS010000007.1"/>
</dbReference>
<dbReference type="PANTHER" id="PTHR45128:SF1">
    <property type="entry name" value="S-ADENOSYLMETHIONINE-DEPENDENT METHYLTRANSFERASE RV2258C"/>
    <property type="match status" value="1"/>
</dbReference>
<gene>
    <name evidence="2" type="ORF">GUR47_30220</name>
</gene>
<dbReference type="PANTHER" id="PTHR45128">
    <property type="entry name" value="METHYLTRANSFERASE TYPE 11"/>
    <property type="match status" value="1"/>
</dbReference>
<dbReference type="EMBL" id="JAAIFS010000007">
    <property type="protein sequence ID" value="NEV90913.1"/>
    <property type="molecule type" value="Genomic_DNA"/>
</dbReference>
<comment type="caution">
    <text evidence="2">The sequence shown here is derived from an EMBL/GenBank/DDBJ whole genome shotgun (WGS) entry which is preliminary data.</text>
</comment>
<dbReference type="Gene3D" id="3.40.50.150">
    <property type="entry name" value="Vaccinia Virus protein VP39"/>
    <property type="match status" value="1"/>
</dbReference>
<dbReference type="Pfam" id="PF13649">
    <property type="entry name" value="Methyltransf_25"/>
    <property type="match status" value="1"/>
</dbReference>
<organism evidence="2">
    <name type="scientific">Streptomyces tendae</name>
    <dbReference type="NCBI Taxonomy" id="1932"/>
    <lineage>
        <taxon>Bacteria</taxon>
        <taxon>Bacillati</taxon>
        <taxon>Actinomycetota</taxon>
        <taxon>Actinomycetes</taxon>
        <taxon>Kitasatosporales</taxon>
        <taxon>Streptomycetaceae</taxon>
        <taxon>Streptomyces</taxon>
    </lineage>
</organism>
<evidence type="ECO:0000313" key="2">
    <source>
        <dbReference type="EMBL" id="NEV90913.1"/>
    </source>
</evidence>
<keyword evidence="2" id="KW-0808">Transferase</keyword>
<dbReference type="InterPro" id="IPR053173">
    <property type="entry name" value="SAM-binding_MTase"/>
</dbReference>
<dbReference type="GO" id="GO:0032259">
    <property type="term" value="P:methylation"/>
    <property type="evidence" value="ECO:0007669"/>
    <property type="project" value="UniProtKB-KW"/>
</dbReference>
<dbReference type="CDD" id="cd02440">
    <property type="entry name" value="AdoMet_MTases"/>
    <property type="match status" value="1"/>
</dbReference>
<keyword evidence="2" id="KW-0489">Methyltransferase</keyword>